<evidence type="ECO:0000313" key="12">
    <source>
        <dbReference type="EMBL" id="KAH9377072.1"/>
    </source>
</evidence>
<evidence type="ECO:0000256" key="8">
    <source>
        <dbReference type="ARBA" id="ARBA00023242"/>
    </source>
</evidence>
<comment type="caution">
    <text evidence="12">The sequence shown here is derived from an EMBL/GenBank/DDBJ whole genome shotgun (WGS) entry which is preliminary data.</text>
</comment>
<dbReference type="InterPro" id="IPR051066">
    <property type="entry name" value="Trans_reg/Corepressor"/>
</dbReference>
<dbReference type="CDD" id="cd00167">
    <property type="entry name" value="SANT"/>
    <property type="match status" value="1"/>
</dbReference>
<dbReference type="AlphaFoldDB" id="A0A9J6GQU8"/>
<feature type="domain" description="ELM2" evidence="11">
    <location>
        <begin position="67"/>
        <end position="137"/>
    </location>
</feature>
<keyword evidence="2" id="KW-0479">Metal-binding</keyword>
<evidence type="ECO:0000259" key="11">
    <source>
        <dbReference type="PROSITE" id="PS51156"/>
    </source>
</evidence>
<evidence type="ECO:0000256" key="5">
    <source>
        <dbReference type="ARBA" id="ARBA00023015"/>
    </source>
</evidence>
<dbReference type="Pfam" id="PF20878">
    <property type="entry name" value="REST_helical"/>
    <property type="match status" value="1"/>
</dbReference>
<keyword evidence="7" id="KW-0804">Transcription</keyword>
<dbReference type="Gene3D" id="1.10.10.60">
    <property type="entry name" value="Homeodomain-like"/>
    <property type="match status" value="1"/>
</dbReference>
<dbReference type="GO" id="GO:0006357">
    <property type="term" value="P:regulation of transcription by RNA polymerase II"/>
    <property type="evidence" value="ECO:0007669"/>
    <property type="project" value="TreeGrafter"/>
</dbReference>
<evidence type="ECO:0000256" key="2">
    <source>
        <dbReference type="ARBA" id="ARBA00022723"/>
    </source>
</evidence>
<name>A0A9J6GQU8_HAELO</name>
<keyword evidence="8" id="KW-0539">Nucleus</keyword>
<evidence type="ECO:0000256" key="1">
    <source>
        <dbReference type="ARBA" id="ARBA00004123"/>
    </source>
</evidence>
<dbReference type="GO" id="GO:0005667">
    <property type="term" value="C:transcription regulator complex"/>
    <property type="evidence" value="ECO:0007669"/>
    <property type="project" value="TreeGrafter"/>
</dbReference>
<dbReference type="SUPFAM" id="SSF46689">
    <property type="entry name" value="Homeodomain-like"/>
    <property type="match status" value="1"/>
</dbReference>
<dbReference type="OrthoDB" id="10064338at2759"/>
<dbReference type="InterPro" id="IPR049048">
    <property type="entry name" value="REST_helical"/>
</dbReference>
<feature type="region of interest" description="Disordered" evidence="10">
    <location>
        <begin position="204"/>
        <end position="225"/>
    </location>
</feature>
<keyword evidence="6" id="KW-0238">DNA-binding</keyword>
<sequence length="438" mass="48505">MSVAVCNDNAVKALDVGAALLAGNMVLADEEPREDRQFQVAETETLDAPAVVADESVAATGRPRRKYAIRVGDEYQAEVPDTLSANDCGPDKAILHVGRIHALANYKYGFSMEQALGLLFFHDYDVSKATSDLENFVPTADEYSPYDWTMFENAFDIYNKNFRRIQRLLPHKTISSLVNHYYLWKQTRMRASLLDWHAHRLPGAASGSDSGKDSLAAEKPASSSGTCTNCLATMNRLRISSWGNLCSCCLEHMTRVNGHEKAAAATEYSKPRSAKCTKATRARRQRMLPIQFKPEDIETLRAAALEEGQGGTVLGALDRDIVDLRKQVQKNKQLISQLPHITCTSIDAFRPPKTNVRPSPRWTQNELFITVQAIRKYGHDCSAIAAVIGNKTEAHVRELLAGDCDLIRLVDIAQEFDAAYGISAVQKDDGEVECVILD</sequence>
<evidence type="ECO:0000256" key="6">
    <source>
        <dbReference type="ARBA" id="ARBA00023125"/>
    </source>
</evidence>
<dbReference type="Proteomes" id="UP000821853">
    <property type="component" value="Unassembled WGS sequence"/>
</dbReference>
<keyword evidence="13" id="KW-1185">Reference proteome</keyword>
<evidence type="ECO:0000256" key="4">
    <source>
        <dbReference type="ARBA" id="ARBA00022833"/>
    </source>
</evidence>
<accession>A0A9J6GQU8</accession>
<reference evidence="12 13" key="1">
    <citation type="journal article" date="2020" name="Cell">
        <title>Large-Scale Comparative Analyses of Tick Genomes Elucidate Their Genetic Diversity and Vector Capacities.</title>
        <authorList>
            <consortium name="Tick Genome and Microbiome Consortium (TIGMIC)"/>
            <person name="Jia N."/>
            <person name="Wang J."/>
            <person name="Shi W."/>
            <person name="Du L."/>
            <person name="Sun Y."/>
            <person name="Zhan W."/>
            <person name="Jiang J.F."/>
            <person name="Wang Q."/>
            <person name="Zhang B."/>
            <person name="Ji P."/>
            <person name="Bell-Sakyi L."/>
            <person name="Cui X.M."/>
            <person name="Yuan T.T."/>
            <person name="Jiang B.G."/>
            <person name="Yang W.F."/>
            <person name="Lam T.T."/>
            <person name="Chang Q.C."/>
            <person name="Ding S.J."/>
            <person name="Wang X.J."/>
            <person name="Zhu J.G."/>
            <person name="Ruan X.D."/>
            <person name="Zhao L."/>
            <person name="Wei J.T."/>
            <person name="Ye R.Z."/>
            <person name="Que T.C."/>
            <person name="Du C.H."/>
            <person name="Zhou Y.H."/>
            <person name="Cheng J.X."/>
            <person name="Dai P.F."/>
            <person name="Guo W.B."/>
            <person name="Han X.H."/>
            <person name="Huang E.J."/>
            <person name="Li L.F."/>
            <person name="Wei W."/>
            <person name="Gao Y.C."/>
            <person name="Liu J.Z."/>
            <person name="Shao H.Z."/>
            <person name="Wang X."/>
            <person name="Wang C.C."/>
            <person name="Yang T.C."/>
            <person name="Huo Q.B."/>
            <person name="Li W."/>
            <person name="Chen H.Y."/>
            <person name="Chen S.E."/>
            <person name="Zhou L.G."/>
            <person name="Ni X.B."/>
            <person name="Tian J.H."/>
            <person name="Sheng Y."/>
            <person name="Liu T."/>
            <person name="Pan Y.S."/>
            <person name="Xia L.Y."/>
            <person name="Li J."/>
            <person name="Zhao F."/>
            <person name="Cao W.C."/>
        </authorList>
    </citation>
    <scope>NUCLEOTIDE SEQUENCE [LARGE SCALE GENOMIC DNA]</scope>
    <source>
        <strain evidence="12">HaeL-2018</strain>
    </source>
</reference>
<dbReference type="GO" id="GO:0003714">
    <property type="term" value="F:transcription corepressor activity"/>
    <property type="evidence" value="ECO:0007669"/>
    <property type="project" value="TreeGrafter"/>
</dbReference>
<protein>
    <recommendedName>
        <fullName evidence="11">ELM2 domain-containing protein</fullName>
    </recommendedName>
</protein>
<dbReference type="FunFam" id="1.10.10.60:FF:000012">
    <property type="entry name" value="Metastasis-associated 1 family, member 3"/>
    <property type="match status" value="1"/>
</dbReference>
<evidence type="ECO:0000256" key="9">
    <source>
        <dbReference type="ARBA" id="ARBA00038011"/>
    </source>
</evidence>
<evidence type="ECO:0000256" key="10">
    <source>
        <dbReference type="SAM" id="MobiDB-lite"/>
    </source>
</evidence>
<dbReference type="InterPro" id="IPR001005">
    <property type="entry name" value="SANT/Myb"/>
</dbReference>
<keyword evidence="4" id="KW-0862">Zinc</keyword>
<dbReference type="InterPro" id="IPR000949">
    <property type="entry name" value="ELM2_dom"/>
</dbReference>
<dbReference type="PANTHER" id="PTHR16089:SF28">
    <property type="entry name" value="REST COREPRESSOR"/>
    <property type="match status" value="1"/>
</dbReference>
<dbReference type="GO" id="GO:0000118">
    <property type="term" value="C:histone deacetylase complex"/>
    <property type="evidence" value="ECO:0007669"/>
    <property type="project" value="TreeGrafter"/>
</dbReference>
<keyword evidence="5" id="KW-0805">Transcription regulation</keyword>
<dbReference type="GO" id="GO:0003677">
    <property type="term" value="F:DNA binding"/>
    <property type="evidence" value="ECO:0007669"/>
    <property type="project" value="UniProtKB-KW"/>
</dbReference>
<comment type="subcellular location">
    <subcellularLocation>
        <location evidence="1">Nucleus</location>
    </subcellularLocation>
</comment>
<keyword evidence="3" id="KW-0863">Zinc-finger</keyword>
<gene>
    <name evidence="12" type="ORF">HPB48_011045</name>
</gene>
<dbReference type="InterPro" id="IPR009057">
    <property type="entry name" value="Homeodomain-like_sf"/>
</dbReference>
<evidence type="ECO:0000313" key="13">
    <source>
        <dbReference type="Proteomes" id="UP000821853"/>
    </source>
</evidence>
<dbReference type="VEuPathDB" id="VectorBase:HLOH_058379"/>
<dbReference type="OMA" id="NCGIACH"/>
<dbReference type="Gene3D" id="1.20.58.1880">
    <property type="match status" value="1"/>
</dbReference>
<evidence type="ECO:0000256" key="3">
    <source>
        <dbReference type="ARBA" id="ARBA00022771"/>
    </source>
</evidence>
<dbReference type="GO" id="GO:0008270">
    <property type="term" value="F:zinc ion binding"/>
    <property type="evidence" value="ECO:0007669"/>
    <property type="project" value="UniProtKB-KW"/>
</dbReference>
<comment type="similarity">
    <text evidence="9">Belongs to the CoREST family.</text>
</comment>
<dbReference type="EMBL" id="JABSTR010000008">
    <property type="protein sequence ID" value="KAH9377072.1"/>
    <property type="molecule type" value="Genomic_DNA"/>
</dbReference>
<organism evidence="12 13">
    <name type="scientific">Haemaphysalis longicornis</name>
    <name type="common">Bush tick</name>
    <dbReference type="NCBI Taxonomy" id="44386"/>
    <lineage>
        <taxon>Eukaryota</taxon>
        <taxon>Metazoa</taxon>
        <taxon>Ecdysozoa</taxon>
        <taxon>Arthropoda</taxon>
        <taxon>Chelicerata</taxon>
        <taxon>Arachnida</taxon>
        <taxon>Acari</taxon>
        <taxon>Parasitiformes</taxon>
        <taxon>Ixodida</taxon>
        <taxon>Ixodoidea</taxon>
        <taxon>Ixodidae</taxon>
        <taxon>Haemaphysalinae</taxon>
        <taxon>Haemaphysalis</taxon>
    </lineage>
</organism>
<proteinExistence type="inferred from homology"/>
<dbReference type="PANTHER" id="PTHR16089">
    <property type="entry name" value="REST COREPRESSOR COREST PROTEIN-RELATED"/>
    <property type="match status" value="1"/>
</dbReference>
<evidence type="ECO:0000256" key="7">
    <source>
        <dbReference type="ARBA" id="ARBA00023163"/>
    </source>
</evidence>
<dbReference type="PROSITE" id="PS51156">
    <property type="entry name" value="ELM2"/>
    <property type="match status" value="1"/>
</dbReference>